<dbReference type="InterPro" id="IPR032820">
    <property type="entry name" value="ATPase_put"/>
</dbReference>
<protein>
    <submittedName>
        <fullName evidence="3">ATP synthase protein I</fullName>
    </submittedName>
</protein>
<accession>A0A2S6HYH9</accession>
<evidence type="ECO:0000256" key="2">
    <source>
        <dbReference type="SAM" id="Phobius"/>
    </source>
</evidence>
<dbReference type="AlphaFoldDB" id="A0A2S6HYH9"/>
<dbReference type="Proteomes" id="UP000237749">
    <property type="component" value="Unassembled WGS sequence"/>
</dbReference>
<organism evidence="3 4">
    <name type="scientific">Lacrimispora xylanisolvens</name>
    <dbReference type="NCBI Taxonomy" id="384636"/>
    <lineage>
        <taxon>Bacteria</taxon>
        <taxon>Bacillati</taxon>
        <taxon>Bacillota</taxon>
        <taxon>Clostridia</taxon>
        <taxon>Lachnospirales</taxon>
        <taxon>Lachnospiraceae</taxon>
        <taxon>Lacrimispora</taxon>
    </lineage>
</organism>
<keyword evidence="1" id="KW-0175">Coiled coil</keyword>
<feature type="transmembrane region" description="Helical" evidence="2">
    <location>
        <begin position="12"/>
        <end position="35"/>
    </location>
</feature>
<reference evidence="3 4" key="1">
    <citation type="submission" date="2018-02" db="EMBL/GenBank/DDBJ databases">
        <title>Genomic Encyclopedia of Archaeal and Bacterial Type Strains, Phase II (KMG-II): from individual species to whole genera.</title>
        <authorList>
            <person name="Goeker M."/>
        </authorList>
    </citation>
    <scope>NUCLEOTIDE SEQUENCE [LARGE SCALE GENOMIC DNA]</scope>
    <source>
        <strain evidence="3 4">DSM 3808</strain>
    </source>
</reference>
<evidence type="ECO:0000313" key="4">
    <source>
        <dbReference type="Proteomes" id="UP000237749"/>
    </source>
</evidence>
<gene>
    <name evidence="3" type="ORF">BXY41_101255</name>
</gene>
<dbReference type="OrthoDB" id="15401at2"/>
<keyword evidence="2" id="KW-1133">Transmembrane helix</keyword>
<feature type="transmembrane region" description="Helical" evidence="2">
    <location>
        <begin position="41"/>
        <end position="60"/>
    </location>
</feature>
<evidence type="ECO:0000313" key="3">
    <source>
        <dbReference type="EMBL" id="PPK83192.1"/>
    </source>
</evidence>
<name>A0A2S6HYH9_9FIRM</name>
<comment type="caution">
    <text evidence="3">The sequence shown here is derived from an EMBL/GenBank/DDBJ whole genome shotgun (WGS) entry which is preliminary data.</text>
</comment>
<keyword evidence="2" id="KW-0812">Transmembrane</keyword>
<dbReference type="RefSeq" id="WP_104433753.1">
    <property type="nucleotide sequence ID" value="NZ_PTJA01000001.1"/>
</dbReference>
<sequence length="104" mass="11891">MHNNRSVMRSFMMVTQLGISVMVPVFVCIFAGYYIDRYAGTRFTLLFLILGFMAGGLNAYKLAKATLAMNEKEEREALKKLQSEKKAEVRQIVNKPKQPSRVKK</sequence>
<dbReference type="Pfam" id="PF09527">
    <property type="entry name" value="ATPase_gene1"/>
    <property type="match status" value="1"/>
</dbReference>
<keyword evidence="2" id="KW-0472">Membrane</keyword>
<evidence type="ECO:0000256" key="1">
    <source>
        <dbReference type="SAM" id="Coils"/>
    </source>
</evidence>
<keyword evidence="4" id="KW-1185">Reference proteome</keyword>
<proteinExistence type="predicted"/>
<feature type="coiled-coil region" evidence="1">
    <location>
        <begin position="64"/>
        <end position="91"/>
    </location>
</feature>
<dbReference type="EMBL" id="PTJA01000001">
    <property type="protein sequence ID" value="PPK83192.1"/>
    <property type="molecule type" value="Genomic_DNA"/>
</dbReference>